<feature type="transmembrane region" description="Helical" evidence="7">
    <location>
        <begin position="355"/>
        <end position="380"/>
    </location>
</feature>
<evidence type="ECO:0000259" key="8">
    <source>
        <dbReference type="PROSITE" id="PS50850"/>
    </source>
</evidence>
<dbReference type="InterPro" id="IPR044772">
    <property type="entry name" value="NO3_transporter"/>
</dbReference>
<dbReference type="InterPro" id="IPR036259">
    <property type="entry name" value="MFS_trans_sf"/>
</dbReference>
<sequence length="470" mass="50672">MATTRDTESGEIQCQYDLKVDPLQDDKATELKICSFTQPHMRSFHLAWIGFFMAFLAWFSFAPLMPEIKKDIGLTKPQIWTANICSVTSTIFFRFLVGPLCDKIGGRVCLASILLVGSIPVFLGGFVVNSAADLAIVRFVIGVIGAAFVPCQYWTQANFAKEVAGTAQAFTGGWGNLGGGVTQFFMVAAYIIVGEQWRVAFIIPAILVAVIGALIFFAGQDCPKGRYTDLQKAGQMTTKSPLQVMAQAASHIDTWLLFIQYATCFGIELTINNFAVSYYVDEFGQPLAIASLVGSLFGLMNLFARALGGIVSDFANKNLHDLNKSHSLRARIVTHCSILLYEGLMLIAFSRTTTFGAAVGVMVLFSIGVQCAEGTTFSLVPYVDPPVTGAVSGIVGAGGNTGAMMWGFLFLFGGHTDRDTLMILGIIVMLSALVGVLFQFPKFKDADVEKIKATEMGVTTSQESKTAVAS</sequence>
<comment type="subcellular location">
    <subcellularLocation>
        <location evidence="1">Membrane</location>
        <topology evidence="1">Multi-pass membrane protein</topology>
    </subcellularLocation>
</comment>
<dbReference type="InterPro" id="IPR020846">
    <property type="entry name" value="MFS_dom"/>
</dbReference>
<dbReference type="Pfam" id="PF07690">
    <property type="entry name" value="MFS_1"/>
    <property type="match status" value="1"/>
</dbReference>
<dbReference type="InterPro" id="IPR011701">
    <property type="entry name" value="MFS"/>
</dbReference>
<evidence type="ECO:0000256" key="6">
    <source>
        <dbReference type="ARBA" id="ARBA00023136"/>
    </source>
</evidence>
<feature type="transmembrane region" description="Helical" evidence="7">
    <location>
        <begin position="46"/>
        <end position="65"/>
    </location>
</feature>
<proteinExistence type="inferred from homology"/>
<feature type="transmembrane region" description="Helical" evidence="7">
    <location>
        <begin position="287"/>
        <end position="307"/>
    </location>
</feature>
<keyword evidence="3 7" id="KW-0812">Transmembrane</keyword>
<organism evidence="9">
    <name type="scientific">Fibrocapsa japonica</name>
    <dbReference type="NCBI Taxonomy" id="94617"/>
    <lineage>
        <taxon>Eukaryota</taxon>
        <taxon>Sar</taxon>
        <taxon>Stramenopiles</taxon>
        <taxon>Ochrophyta</taxon>
        <taxon>Raphidophyceae</taxon>
        <taxon>Chattonellales</taxon>
        <taxon>Chattonellaceae</taxon>
        <taxon>Fibrocapsa</taxon>
    </lineage>
</organism>
<name>A0A7S2V099_9STRA</name>
<dbReference type="EMBL" id="HBHR01014380">
    <property type="protein sequence ID" value="CAD9865667.1"/>
    <property type="molecule type" value="Transcribed_RNA"/>
</dbReference>
<protein>
    <recommendedName>
        <fullName evidence="8">Major facilitator superfamily (MFS) profile domain-containing protein</fullName>
    </recommendedName>
</protein>
<dbReference type="PANTHER" id="PTHR23515">
    <property type="entry name" value="HIGH-AFFINITY NITRATE TRANSPORTER 2.3"/>
    <property type="match status" value="1"/>
</dbReference>
<evidence type="ECO:0000256" key="1">
    <source>
        <dbReference type="ARBA" id="ARBA00004141"/>
    </source>
</evidence>
<dbReference type="PROSITE" id="PS50850">
    <property type="entry name" value="MFS"/>
    <property type="match status" value="1"/>
</dbReference>
<feature type="transmembrane region" description="Helical" evidence="7">
    <location>
        <begin position="77"/>
        <end position="96"/>
    </location>
</feature>
<feature type="transmembrane region" description="Helical" evidence="7">
    <location>
        <begin position="199"/>
        <end position="218"/>
    </location>
</feature>
<keyword evidence="4 7" id="KW-1133">Transmembrane helix</keyword>
<dbReference type="SUPFAM" id="SSF103473">
    <property type="entry name" value="MFS general substrate transporter"/>
    <property type="match status" value="1"/>
</dbReference>
<evidence type="ECO:0000256" key="2">
    <source>
        <dbReference type="ARBA" id="ARBA00008432"/>
    </source>
</evidence>
<keyword evidence="6 7" id="KW-0472">Membrane</keyword>
<evidence type="ECO:0000313" key="9">
    <source>
        <dbReference type="EMBL" id="CAD9865667.1"/>
    </source>
</evidence>
<evidence type="ECO:0000256" key="4">
    <source>
        <dbReference type="ARBA" id="ARBA00022989"/>
    </source>
</evidence>
<feature type="transmembrane region" description="Helical" evidence="7">
    <location>
        <begin position="174"/>
        <end position="193"/>
    </location>
</feature>
<gene>
    <name evidence="9" type="ORF">FJAP1339_LOCUS7122</name>
</gene>
<evidence type="ECO:0000256" key="3">
    <source>
        <dbReference type="ARBA" id="ARBA00022692"/>
    </source>
</evidence>
<accession>A0A7S2V099</accession>
<keyword evidence="5" id="KW-0534">Nitrate assimilation</keyword>
<dbReference type="GO" id="GO:0015112">
    <property type="term" value="F:nitrate transmembrane transporter activity"/>
    <property type="evidence" value="ECO:0007669"/>
    <property type="project" value="InterPro"/>
</dbReference>
<comment type="similarity">
    <text evidence="2">Belongs to the major facilitator superfamily. Nitrate/nitrite porter (TC 2.A.1.8) family.</text>
</comment>
<feature type="transmembrane region" description="Helical" evidence="7">
    <location>
        <begin position="134"/>
        <end position="154"/>
    </location>
</feature>
<reference evidence="9" key="1">
    <citation type="submission" date="2021-01" db="EMBL/GenBank/DDBJ databases">
        <authorList>
            <person name="Corre E."/>
            <person name="Pelletier E."/>
            <person name="Niang G."/>
            <person name="Scheremetjew M."/>
            <person name="Finn R."/>
            <person name="Kale V."/>
            <person name="Holt S."/>
            <person name="Cochrane G."/>
            <person name="Meng A."/>
            <person name="Brown T."/>
            <person name="Cohen L."/>
        </authorList>
    </citation>
    <scope>NUCLEOTIDE SEQUENCE</scope>
    <source>
        <strain evidence="9">CCMP1661</strain>
    </source>
</reference>
<feature type="domain" description="Major facilitator superfamily (MFS) profile" evidence="8">
    <location>
        <begin position="43"/>
        <end position="443"/>
    </location>
</feature>
<dbReference type="AlphaFoldDB" id="A0A7S2V099"/>
<dbReference type="GO" id="GO:0016020">
    <property type="term" value="C:membrane"/>
    <property type="evidence" value="ECO:0007669"/>
    <property type="project" value="UniProtKB-SubCell"/>
</dbReference>
<evidence type="ECO:0000256" key="5">
    <source>
        <dbReference type="ARBA" id="ARBA00023063"/>
    </source>
</evidence>
<dbReference type="GO" id="GO:0042128">
    <property type="term" value="P:nitrate assimilation"/>
    <property type="evidence" value="ECO:0007669"/>
    <property type="project" value="UniProtKB-KW"/>
</dbReference>
<evidence type="ECO:0000256" key="7">
    <source>
        <dbReference type="SAM" id="Phobius"/>
    </source>
</evidence>
<feature type="transmembrane region" description="Helical" evidence="7">
    <location>
        <begin position="421"/>
        <end position="440"/>
    </location>
</feature>
<dbReference type="Gene3D" id="1.20.1250.20">
    <property type="entry name" value="MFS general substrate transporter like domains"/>
    <property type="match status" value="2"/>
</dbReference>
<feature type="transmembrane region" description="Helical" evidence="7">
    <location>
        <begin position="108"/>
        <end position="128"/>
    </location>
</feature>
<feature type="transmembrane region" description="Helical" evidence="7">
    <location>
        <begin position="387"/>
        <end position="409"/>
    </location>
</feature>
<feature type="transmembrane region" description="Helical" evidence="7">
    <location>
        <begin position="255"/>
        <end position="275"/>
    </location>
</feature>